<comment type="caution">
    <text evidence="3">The sequence shown here is derived from an EMBL/GenBank/DDBJ whole genome shotgun (WGS) entry which is preliminary data.</text>
</comment>
<feature type="domain" description="Azaphilone pigments biosynthesis cluster protein L N-terminal" evidence="2">
    <location>
        <begin position="1"/>
        <end position="135"/>
    </location>
</feature>
<accession>A0A0A2KR33</accession>
<dbReference type="AlphaFoldDB" id="A0A0A2KR33"/>
<dbReference type="STRING" id="27334.A0A0A2KR33"/>
<keyword evidence="1" id="KW-0175">Coiled coil</keyword>
<evidence type="ECO:0000259" key="2">
    <source>
        <dbReference type="Pfam" id="PF17111"/>
    </source>
</evidence>
<dbReference type="OrthoDB" id="1577640at2759"/>
<reference evidence="3 4" key="1">
    <citation type="journal article" date="2015" name="Mol. Plant Microbe Interact.">
        <title>Genome, transcriptome, and functional analyses of Penicillium expansum provide new insights into secondary metabolism and pathogenicity.</title>
        <authorList>
            <person name="Ballester A.R."/>
            <person name="Marcet-Houben M."/>
            <person name="Levin E."/>
            <person name="Sela N."/>
            <person name="Selma-Lazaro C."/>
            <person name="Carmona L."/>
            <person name="Wisniewski M."/>
            <person name="Droby S."/>
            <person name="Gonzalez-Candelas L."/>
            <person name="Gabaldon T."/>
        </authorList>
    </citation>
    <scope>NUCLEOTIDE SEQUENCE [LARGE SCALE GENOMIC DNA]</scope>
    <source>
        <strain evidence="3 4">MD-8</strain>
    </source>
</reference>
<dbReference type="GeneID" id="27681077"/>
<dbReference type="InterPro" id="IPR031348">
    <property type="entry name" value="PigL_N"/>
</dbReference>
<evidence type="ECO:0000256" key="1">
    <source>
        <dbReference type="SAM" id="Coils"/>
    </source>
</evidence>
<protein>
    <recommendedName>
        <fullName evidence="2">Azaphilone pigments biosynthesis cluster protein L N-terminal domain-containing protein</fullName>
    </recommendedName>
</protein>
<gene>
    <name evidence="3" type="ORF">PEX2_083870</name>
</gene>
<evidence type="ECO:0000313" key="3">
    <source>
        <dbReference type="EMBL" id="KGO52671.1"/>
    </source>
</evidence>
<feature type="coiled-coil region" evidence="1">
    <location>
        <begin position="24"/>
        <end position="51"/>
    </location>
</feature>
<dbReference type="PhylomeDB" id="A0A0A2KR33"/>
<dbReference type="Proteomes" id="UP000030143">
    <property type="component" value="Unassembled WGS sequence"/>
</dbReference>
<dbReference type="EMBL" id="JQFZ01000260">
    <property type="protein sequence ID" value="KGO52671.1"/>
    <property type="molecule type" value="Genomic_DNA"/>
</dbReference>
<proteinExistence type="predicted"/>
<dbReference type="RefSeq" id="XP_016595389.1">
    <property type="nucleotide sequence ID" value="XM_016745657.1"/>
</dbReference>
<dbReference type="VEuPathDB" id="FungiDB:PEXP_095450"/>
<dbReference type="HOGENOM" id="CLU_000288_6_9_1"/>
<organism evidence="3 4">
    <name type="scientific">Penicillium expansum</name>
    <name type="common">Blue mold rot fungus</name>
    <dbReference type="NCBI Taxonomy" id="27334"/>
    <lineage>
        <taxon>Eukaryota</taxon>
        <taxon>Fungi</taxon>
        <taxon>Dikarya</taxon>
        <taxon>Ascomycota</taxon>
        <taxon>Pezizomycotina</taxon>
        <taxon>Eurotiomycetes</taxon>
        <taxon>Eurotiomycetidae</taxon>
        <taxon>Eurotiales</taxon>
        <taxon>Aspergillaceae</taxon>
        <taxon>Penicillium</taxon>
    </lineage>
</organism>
<dbReference type="Pfam" id="PF17111">
    <property type="entry name" value="PigL_N"/>
    <property type="match status" value="1"/>
</dbReference>
<name>A0A0A2KR33_PENEN</name>
<sequence length="140" mass="15370">MDGLSSATSVIAVIQLTGSIVKICGSYIQEAKNARDEILELQQAVTDLEGVLRELNVLLQSPNGSKLSSSQTLASSITRCRSTLEALEEILQPGRRKQAMRRLGLRALAWPIKRKQAKGIASDLQEYKSTFTLSLQIDQI</sequence>
<evidence type="ECO:0000313" key="4">
    <source>
        <dbReference type="Proteomes" id="UP000030143"/>
    </source>
</evidence>
<keyword evidence="4" id="KW-1185">Reference proteome</keyword>